<name>A0A3B5Q0D3_XIPMA</name>
<reference evidence="3" key="1">
    <citation type="submission" date="2012-01" db="EMBL/GenBank/DDBJ databases">
        <authorList>
            <person name="Walter R."/>
            <person name="Schartl M."/>
            <person name="Warren W."/>
        </authorList>
    </citation>
    <scope>NUCLEOTIDE SEQUENCE [LARGE SCALE GENOMIC DNA]</scope>
    <source>
        <strain evidence="3">JP 163 A</strain>
    </source>
</reference>
<dbReference type="OMA" id="SIYNMSQ"/>
<keyword evidence="3" id="KW-1185">Reference proteome</keyword>
<dbReference type="GO" id="GO:0045505">
    <property type="term" value="F:dynein intermediate chain binding"/>
    <property type="evidence" value="ECO:0007669"/>
    <property type="project" value="InterPro"/>
</dbReference>
<evidence type="ECO:0000256" key="1">
    <source>
        <dbReference type="SAM" id="MobiDB-lite"/>
    </source>
</evidence>
<reference evidence="3" key="2">
    <citation type="journal article" date="2013" name="Nat. Genet.">
        <title>The genome of the platyfish, Xiphophorus maculatus, provides insights into evolutionary adaptation and several complex traits.</title>
        <authorList>
            <person name="Schartl M."/>
            <person name="Walter R.B."/>
            <person name="Shen Y."/>
            <person name="Garcia T."/>
            <person name="Catchen J."/>
            <person name="Amores A."/>
            <person name="Braasch I."/>
            <person name="Chalopin D."/>
            <person name="Volff J.N."/>
            <person name="Lesch K.P."/>
            <person name="Bisazza A."/>
            <person name="Minx P."/>
            <person name="Hillier L."/>
            <person name="Wilson R.K."/>
            <person name="Fuerstenberg S."/>
            <person name="Boore J."/>
            <person name="Searle S."/>
            <person name="Postlethwait J.H."/>
            <person name="Warren W.C."/>
        </authorList>
    </citation>
    <scope>NUCLEOTIDE SEQUENCE [LARGE SCALE GENOMIC DNA]</scope>
    <source>
        <strain evidence="3">JP 163 A</strain>
    </source>
</reference>
<dbReference type="GO" id="GO:0007018">
    <property type="term" value="P:microtubule-based movement"/>
    <property type="evidence" value="ECO:0007669"/>
    <property type="project" value="InterPro"/>
</dbReference>
<dbReference type="InParanoid" id="A0A3B5Q0D3"/>
<feature type="compositionally biased region" description="Polar residues" evidence="1">
    <location>
        <begin position="91"/>
        <end position="101"/>
    </location>
</feature>
<dbReference type="STRING" id="8083.ENSXMAP00000024575"/>
<evidence type="ECO:0000313" key="2">
    <source>
        <dbReference type="Ensembl" id="ENSXMAP00000024575.1"/>
    </source>
</evidence>
<proteinExistence type="predicted"/>
<dbReference type="GeneTree" id="ENSGT00940000154959"/>
<evidence type="ECO:0000313" key="3">
    <source>
        <dbReference type="Proteomes" id="UP000002852"/>
    </source>
</evidence>
<sequence length="618" mass="72213">MEDDSLYNLGQAIGHPFPPPLPEKCAADPSDLYQVVQRHSHYPPIIQTNTCCVAVPFKEQRHHRTPCESIGNNYSPKAQDLKIDNLSRQHPSCKSLATATGSKRAPPTPPQPKSKRRKSLIYRSPPMSPTEQLVIMYKQEETQNAQNEYSESDLERYTYYVKRGVPFYMLAPYPKQSMVNIKNMLPPEPEEGVKKPIRTLRKNLTEEVEDGYYFNLRKSIVDYILMDPSEGQRLTINNIPKPFPRRVIRPPVPWAVSYRDAKLWQMQHLFNVCPFMGLLQQIWIERYSSLRFVKMADLFSTTFPLSPAEFVVFIQKQCEKCLLSLRWLPYCVSLFVMHESMWVDLLPESEPVLVAEFFHCVAALMSLQLRSLVIDSLQDLLQFFLRHKEGNDFSGDFDVLIFVHSQILLVKLQVENSEIEFSPSFQECWDVIRRAFMQIIKSAQDLLTYLRTVRPNESLVKDILAQVKAAFEKNTVGPQRYLDLYEKYRNLLDNTSDEKISEFLTKTHSLQDSANKIDSIMHIWMDIASLRIAVPLSMFCLNARDLNDYLCDCANKLIARIVTFEMDENRRLNIDKKNLVIFEGLYFGDYFCSFRKNKHKVCFFFFFFFFQRIHLQNP</sequence>
<dbReference type="PANTHER" id="PTHR22878">
    <property type="entry name" value="DYNEIN HEAVY CHAIN 6, AXONEMAL-LIKE-RELATED"/>
    <property type="match status" value="1"/>
</dbReference>
<dbReference type="AlphaFoldDB" id="A0A3B5Q0D3"/>
<dbReference type="InterPro" id="IPR026983">
    <property type="entry name" value="DHC"/>
</dbReference>
<dbReference type="GO" id="GO:0030286">
    <property type="term" value="C:dynein complex"/>
    <property type="evidence" value="ECO:0007669"/>
    <property type="project" value="InterPro"/>
</dbReference>
<protein>
    <submittedName>
        <fullName evidence="2">Uncharacterized protein</fullName>
    </submittedName>
</protein>
<organism evidence="2 3">
    <name type="scientific">Xiphophorus maculatus</name>
    <name type="common">Southern platyfish</name>
    <name type="synonym">Platypoecilus maculatus</name>
    <dbReference type="NCBI Taxonomy" id="8083"/>
    <lineage>
        <taxon>Eukaryota</taxon>
        <taxon>Metazoa</taxon>
        <taxon>Chordata</taxon>
        <taxon>Craniata</taxon>
        <taxon>Vertebrata</taxon>
        <taxon>Euteleostomi</taxon>
        <taxon>Actinopterygii</taxon>
        <taxon>Neopterygii</taxon>
        <taxon>Teleostei</taxon>
        <taxon>Neoteleostei</taxon>
        <taxon>Acanthomorphata</taxon>
        <taxon>Ovalentaria</taxon>
        <taxon>Atherinomorphae</taxon>
        <taxon>Cyprinodontiformes</taxon>
        <taxon>Poeciliidae</taxon>
        <taxon>Poeciliinae</taxon>
        <taxon>Xiphophorus</taxon>
    </lineage>
</organism>
<dbReference type="GO" id="GO:0051959">
    <property type="term" value="F:dynein light intermediate chain binding"/>
    <property type="evidence" value="ECO:0007669"/>
    <property type="project" value="InterPro"/>
</dbReference>
<feature type="region of interest" description="Disordered" evidence="1">
    <location>
        <begin position="91"/>
        <end position="125"/>
    </location>
</feature>
<dbReference type="Ensembl" id="ENSXMAT00000025485.1">
    <property type="protein sequence ID" value="ENSXMAP00000024575.1"/>
    <property type="gene ID" value="ENSXMAG00000021982.1"/>
</dbReference>
<reference evidence="2" key="3">
    <citation type="submission" date="2025-08" db="UniProtKB">
        <authorList>
            <consortium name="Ensembl"/>
        </authorList>
    </citation>
    <scope>IDENTIFICATION</scope>
    <source>
        <strain evidence="2">JP 163 A</strain>
    </source>
</reference>
<accession>A0A3B5Q0D3</accession>
<dbReference type="PANTHER" id="PTHR22878:SF71">
    <property type="entry name" value="DYNEIN, AXONEMAL, HEAVY CHAIN 3"/>
    <property type="match status" value="1"/>
</dbReference>
<dbReference type="Proteomes" id="UP000002852">
    <property type="component" value="Unassembled WGS sequence"/>
</dbReference>
<reference evidence="2" key="4">
    <citation type="submission" date="2025-09" db="UniProtKB">
        <authorList>
            <consortium name="Ensembl"/>
        </authorList>
    </citation>
    <scope>IDENTIFICATION</scope>
    <source>
        <strain evidence="2">JP 163 A</strain>
    </source>
</reference>